<feature type="region of interest" description="Disordered" evidence="1">
    <location>
        <begin position="279"/>
        <end position="313"/>
    </location>
</feature>
<feature type="compositionally biased region" description="Low complexity" evidence="1">
    <location>
        <begin position="104"/>
        <end position="123"/>
    </location>
</feature>
<protein>
    <submittedName>
        <fullName evidence="3">Uncharacterized protein</fullName>
    </submittedName>
</protein>
<name>A0AAV7XC85_9NEOP</name>
<sequence length="879" mass="93933">MSPLGPQAVSPGDLKALLKQTAGHLSLSELLQNRNLSLSDLLKGNRGALSALTAQHGHANDAAPPSPAAPTASAVPDPDREQSTERHNGFVPSKPRRLPPVIKPTATSTATSAAPAQTTRPRRLPAVVVRAKAEQQHAKAQGTAVVGDALDPMSPAMMAMITLEAADSHTSKPRRIPPAPPTTTPSPSSSTAGRDSDDDTRTTMPPASSTPSATLPPREFYPLNVDSLEITTPRLMGVSKAAPAGSKASWLPPADRIIDAQVFSPGAVTHKFRPHGFVTGEGAGESTAAATAPTTTPPPVPSAPPAPTQGLTTLQNTSDHFRLENETLDLKEGSNALDKRKIGNGPFGRPEQGQAGNATAQAGNGNELDKAQKRKPVTSTSTSTSTSTGVRRLPPTLAGTRRLPAPNPALTRPKATTEAPVRETTPERPRLPFLSVKGRLKEKERERERDRDSLLPPTRFALPLPEVISIEKMIADARSRGALDAVPFSTTPERPSSTDATTTTTTTTTAATTTTTFTSHDEILDLLKSEQSSTRLARILAERNMTLDDLLQHRERGSSQLHFADFFRNASAPTTESVDLVPKEIAPAERKENVNILRSFHEVPKYPFSYSGADDSEEAASTLSLVNVRPAGIVLPADPGERYHRQAPAAAAAAPSRAPRVIPPSPPPSPPPPPPQPYPVPTFRLPDSNPYLVIKHAPVPDRSAPGPSPDAVLLEHVGEIRQVGVSSSVEEAIVVDSNVRDSVRERPSERLDRMTLPSGVKSAIIASTVICGLAIVGFLTIFIVFRWRQKRALIRARGAILCEQLQRGSFRGRSLSPVLVNVSKNSQVQPGGHGGLGGGPVPYYSKKDLNSRATSNTASNRHYYLWRSLRKTFQEDDME</sequence>
<keyword evidence="2" id="KW-0472">Membrane</keyword>
<evidence type="ECO:0000313" key="4">
    <source>
        <dbReference type="Proteomes" id="UP001075354"/>
    </source>
</evidence>
<keyword evidence="2" id="KW-0812">Transmembrane</keyword>
<gene>
    <name evidence="3" type="ORF">ONE63_001949</name>
</gene>
<proteinExistence type="predicted"/>
<evidence type="ECO:0000313" key="3">
    <source>
        <dbReference type="EMBL" id="KAJ1522793.1"/>
    </source>
</evidence>
<feature type="region of interest" description="Disordered" evidence="1">
    <location>
        <begin position="167"/>
        <end position="219"/>
    </location>
</feature>
<feature type="compositionally biased region" description="Basic and acidic residues" evidence="1">
    <location>
        <begin position="439"/>
        <end position="452"/>
    </location>
</feature>
<feature type="compositionally biased region" description="Pro residues" evidence="1">
    <location>
        <begin position="661"/>
        <end position="680"/>
    </location>
</feature>
<feature type="region of interest" description="Disordered" evidence="1">
    <location>
        <begin position="327"/>
        <end position="452"/>
    </location>
</feature>
<feature type="region of interest" description="Disordered" evidence="1">
    <location>
        <begin position="486"/>
        <end position="507"/>
    </location>
</feature>
<comment type="caution">
    <text evidence="3">The sequence shown here is derived from an EMBL/GenBank/DDBJ whole genome shotgun (WGS) entry which is preliminary data.</text>
</comment>
<feature type="compositionally biased region" description="Pro residues" evidence="1">
    <location>
        <begin position="295"/>
        <end position="307"/>
    </location>
</feature>
<feature type="compositionally biased region" description="Low complexity" evidence="1">
    <location>
        <begin position="202"/>
        <end position="218"/>
    </location>
</feature>
<feature type="compositionally biased region" description="Basic and acidic residues" evidence="1">
    <location>
        <begin position="327"/>
        <end position="341"/>
    </location>
</feature>
<keyword evidence="4" id="KW-1185">Reference proteome</keyword>
<feature type="compositionally biased region" description="Low complexity" evidence="1">
    <location>
        <begin position="378"/>
        <end position="388"/>
    </location>
</feature>
<feature type="region of interest" description="Disordered" evidence="1">
    <location>
        <begin position="54"/>
        <end position="123"/>
    </location>
</feature>
<dbReference type="AlphaFoldDB" id="A0AAV7XC85"/>
<organism evidence="3 4">
    <name type="scientific">Megalurothrips usitatus</name>
    <name type="common">bean blossom thrips</name>
    <dbReference type="NCBI Taxonomy" id="439358"/>
    <lineage>
        <taxon>Eukaryota</taxon>
        <taxon>Metazoa</taxon>
        <taxon>Ecdysozoa</taxon>
        <taxon>Arthropoda</taxon>
        <taxon>Hexapoda</taxon>
        <taxon>Insecta</taxon>
        <taxon>Pterygota</taxon>
        <taxon>Neoptera</taxon>
        <taxon>Paraneoptera</taxon>
        <taxon>Thysanoptera</taxon>
        <taxon>Terebrantia</taxon>
        <taxon>Thripoidea</taxon>
        <taxon>Thripidae</taxon>
        <taxon>Megalurothrips</taxon>
    </lineage>
</organism>
<reference evidence="3" key="1">
    <citation type="submission" date="2022-12" db="EMBL/GenBank/DDBJ databases">
        <title>Chromosome-level genome assembly of the bean flower thrips Megalurothrips usitatus.</title>
        <authorList>
            <person name="Ma L."/>
            <person name="Liu Q."/>
            <person name="Li H."/>
            <person name="Cai W."/>
        </authorList>
    </citation>
    <scope>NUCLEOTIDE SEQUENCE</scope>
    <source>
        <strain evidence="3">Cailab_2022a</strain>
    </source>
</reference>
<dbReference type="Proteomes" id="UP001075354">
    <property type="component" value="Chromosome 11"/>
</dbReference>
<evidence type="ECO:0000256" key="2">
    <source>
        <dbReference type="SAM" id="Phobius"/>
    </source>
</evidence>
<feature type="compositionally biased region" description="Low complexity" evidence="1">
    <location>
        <begin position="279"/>
        <end position="294"/>
    </location>
</feature>
<feature type="transmembrane region" description="Helical" evidence="2">
    <location>
        <begin position="763"/>
        <end position="785"/>
    </location>
</feature>
<feature type="compositionally biased region" description="Basic and acidic residues" evidence="1">
    <location>
        <begin position="420"/>
        <end position="430"/>
    </location>
</feature>
<feature type="compositionally biased region" description="Basic and acidic residues" evidence="1">
    <location>
        <begin position="77"/>
        <end position="88"/>
    </location>
</feature>
<keyword evidence="2" id="KW-1133">Transmembrane helix</keyword>
<feature type="compositionally biased region" description="Low complexity" evidence="1">
    <location>
        <begin position="498"/>
        <end position="507"/>
    </location>
</feature>
<feature type="compositionally biased region" description="Low complexity" evidence="1">
    <location>
        <begin position="352"/>
        <end position="366"/>
    </location>
</feature>
<feature type="compositionally biased region" description="Polar residues" evidence="1">
    <location>
        <begin position="488"/>
        <end position="497"/>
    </location>
</feature>
<feature type="compositionally biased region" description="Low complexity" evidence="1">
    <location>
        <begin position="646"/>
        <end position="660"/>
    </location>
</feature>
<accession>A0AAV7XC85</accession>
<dbReference type="EMBL" id="JAPTSV010000011">
    <property type="protein sequence ID" value="KAJ1522793.1"/>
    <property type="molecule type" value="Genomic_DNA"/>
</dbReference>
<feature type="region of interest" description="Disordered" evidence="1">
    <location>
        <begin position="644"/>
        <end position="682"/>
    </location>
</feature>
<evidence type="ECO:0000256" key="1">
    <source>
        <dbReference type="SAM" id="MobiDB-lite"/>
    </source>
</evidence>